<evidence type="ECO:0000313" key="1">
    <source>
        <dbReference type="EMBL" id="MBE6270363.1"/>
    </source>
</evidence>
<gene>
    <name evidence="1" type="ORF">E7101_05360</name>
</gene>
<proteinExistence type="predicted"/>
<dbReference type="AlphaFoldDB" id="A0A9D5S718"/>
<comment type="caution">
    <text evidence="1">The sequence shown here is derived from an EMBL/GenBank/DDBJ whole genome shotgun (WGS) entry which is preliminary data.</text>
</comment>
<name>A0A9D5S718_XYLRU</name>
<protein>
    <submittedName>
        <fullName evidence="1">Uncharacterized protein</fullName>
    </submittedName>
</protein>
<dbReference type="EMBL" id="SUYC01000005">
    <property type="protein sequence ID" value="MBE6270363.1"/>
    <property type="molecule type" value="Genomic_DNA"/>
</dbReference>
<evidence type="ECO:0000313" key="2">
    <source>
        <dbReference type="Proteomes" id="UP000806522"/>
    </source>
</evidence>
<dbReference type="Proteomes" id="UP000806522">
    <property type="component" value="Unassembled WGS sequence"/>
</dbReference>
<organism evidence="1 2">
    <name type="scientific">Xylanibacter ruminicola</name>
    <name type="common">Prevotella ruminicola</name>
    <dbReference type="NCBI Taxonomy" id="839"/>
    <lineage>
        <taxon>Bacteria</taxon>
        <taxon>Pseudomonadati</taxon>
        <taxon>Bacteroidota</taxon>
        <taxon>Bacteroidia</taxon>
        <taxon>Bacteroidales</taxon>
        <taxon>Prevotellaceae</taxon>
        <taxon>Xylanibacter</taxon>
    </lineage>
</organism>
<reference evidence="1" key="1">
    <citation type="submission" date="2019-04" db="EMBL/GenBank/DDBJ databases">
        <title>Evolution of Biomass-Degrading Anaerobic Consortia Revealed by Metagenomics.</title>
        <authorList>
            <person name="Peng X."/>
        </authorList>
    </citation>
    <scope>NUCLEOTIDE SEQUENCE</scope>
    <source>
        <strain evidence="1">SIG140</strain>
    </source>
</reference>
<accession>A0A9D5S718</accession>
<sequence length="94" mass="10370">MLLVGVGCSKDSLQSTTEMEYLHAESSALGSESNDSIQRFAYKVETYAQNHPQAQADPLWPEIIENIKSAALGANINFHITINTAWDGEIIINF</sequence>